<dbReference type="GO" id="GO:0016020">
    <property type="term" value="C:membrane"/>
    <property type="evidence" value="ECO:0007669"/>
    <property type="project" value="UniProtKB-SubCell"/>
</dbReference>
<reference evidence="8" key="1">
    <citation type="submission" date="2016-11" db="UniProtKB">
        <authorList>
            <consortium name="WormBaseParasite"/>
        </authorList>
    </citation>
    <scope>IDENTIFICATION</scope>
</reference>
<feature type="domain" description="RDD" evidence="6">
    <location>
        <begin position="65"/>
        <end position="132"/>
    </location>
</feature>
<keyword evidence="4 5" id="KW-0472">Membrane</keyword>
<evidence type="ECO:0000259" key="6">
    <source>
        <dbReference type="Pfam" id="PF06271"/>
    </source>
</evidence>
<evidence type="ECO:0000256" key="1">
    <source>
        <dbReference type="ARBA" id="ARBA00004141"/>
    </source>
</evidence>
<accession>A0A1I7WSE6</accession>
<sequence length="158" mass="18176">MFDTHCWYAYHQQNVINWTVNQQYGYALGQVLVWQHIFIYKWGTIRITKILRVLPLSNNLMDKEYASYVRRFMAELIDFIFAFLIKLLVVYSLVELEFMYVLFKASCISHGISGLRFGCTPGKYLLGIRVIGCISVASISGGSPEYIQVTGPITVPFK</sequence>
<name>A0A1I7WSE6_HETBA</name>
<evidence type="ECO:0000256" key="5">
    <source>
        <dbReference type="SAM" id="Phobius"/>
    </source>
</evidence>
<evidence type="ECO:0000313" key="7">
    <source>
        <dbReference type="Proteomes" id="UP000095283"/>
    </source>
</evidence>
<dbReference type="AlphaFoldDB" id="A0A1I7WSE6"/>
<organism evidence="7 8">
    <name type="scientific">Heterorhabditis bacteriophora</name>
    <name type="common">Entomopathogenic nematode worm</name>
    <dbReference type="NCBI Taxonomy" id="37862"/>
    <lineage>
        <taxon>Eukaryota</taxon>
        <taxon>Metazoa</taxon>
        <taxon>Ecdysozoa</taxon>
        <taxon>Nematoda</taxon>
        <taxon>Chromadorea</taxon>
        <taxon>Rhabditida</taxon>
        <taxon>Rhabditina</taxon>
        <taxon>Rhabditomorpha</taxon>
        <taxon>Strongyloidea</taxon>
        <taxon>Heterorhabditidae</taxon>
        <taxon>Heterorhabditis</taxon>
    </lineage>
</organism>
<keyword evidence="7" id="KW-1185">Reference proteome</keyword>
<keyword evidence="2 5" id="KW-0812">Transmembrane</keyword>
<evidence type="ECO:0000256" key="2">
    <source>
        <dbReference type="ARBA" id="ARBA00022692"/>
    </source>
</evidence>
<dbReference type="InterPro" id="IPR010432">
    <property type="entry name" value="RDD"/>
</dbReference>
<dbReference type="PANTHER" id="PTHR13659">
    <property type="entry name" value="AUTOSOMAL HIGHLY CONSERVED PROTEIN"/>
    <property type="match status" value="1"/>
</dbReference>
<dbReference type="WBParaSite" id="Hba_08086">
    <property type="protein sequence ID" value="Hba_08086"/>
    <property type="gene ID" value="Hba_08086"/>
</dbReference>
<dbReference type="Pfam" id="PF06271">
    <property type="entry name" value="RDD"/>
    <property type="match status" value="1"/>
</dbReference>
<evidence type="ECO:0000256" key="3">
    <source>
        <dbReference type="ARBA" id="ARBA00022989"/>
    </source>
</evidence>
<dbReference type="PANTHER" id="PTHR13659:SF5">
    <property type="entry name" value="PROTEIN FAM8A1"/>
    <property type="match status" value="1"/>
</dbReference>
<protein>
    <submittedName>
        <fullName evidence="8">RDD domain-containing protein</fullName>
    </submittedName>
</protein>
<comment type="subcellular location">
    <subcellularLocation>
        <location evidence="1">Membrane</location>
        <topology evidence="1">Multi-pass membrane protein</topology>
    </subcellularLocation>
</comment>
<dbReference type="InterPro" id="IPR039871">
    <property type="entry name" value="FAM8A1"/>
</dbReference>
<keyword evidence="3 5" id="KW-1133">Transmembrane helix</keyword>
<proteinExistence type="predicted"/>
<dbReference type="Proteomes" id="UP000095283">
    <property type="component" value="Unplaced"/>
</dbReference>
<feature type="transmembrane region" description="Helical" evidence="5">
    <location>
        <begin position="76"/>
        <end position="94"/>
    </location>
</feature>
<evidence type="ECO:0000313" key="8">
    <source>
        <dbReference type="WBParaSite" id="Hba_08086"/>
    </source>
</evidence>
<evidence type="ECO:0000256" key="4">
    <source>
        <dbReference type="ARBA" id="ARBA00023136"/>
    </source>
</evidence>